<protein>
    <submittedName>
        <fullName evidence="1">Uncharacterized protein</fullName>
    </submittedName>
</protein>
<organism evidence="1">
    <name type="scientific">Anguilla anguilla</name>
    <name type="common">European freshwater eel</name>
    <name type="synonym">Muraena anguilla</name>
    <dbReference type="NCBI Taxonomy" id="7936"/>
    <lineage>
        <taxon>Eukaryota</taxon>
        <taxon>Metazoa</taxon>
        <taxon>Chordata</taxon>
        <taxon>Craniata</taxon>
        <taxon>Vertebrata</taxon>
        <taxon>Euteleostomi</taxon>
        <taxon>Actinopterygii</taxon>
        <taxon>Neopterygii</taxon>
        <taxon>Teleostei</taxon>
        <taxon>Anguilliformes</taxon>
        <taxon>Anguillidae</taxon>
        <taxon>Anguilla</taxon>
    </lineage>
</organism>
<sequence length="40" mass="4628">MHYTPCVIKDQISCIKHLPSLTKQHSTSICRYAFTFKTVT</sequence>
<accession>A0A0E9RTY2</accession>
<reference evidence="1" key="1">
    <citation type="submission" date="2014-11" db="EMBL/GenBank/DDBJ databases">
        <authorList>
            <person name="Amaro Gonzalez C."/>
        </authorList>
    </citation>
    <scope>NUCLEOTIDE SEQUENCE</scope>
</reference>
<dbReference type="EMBL" id="GBXM01076270">
    <property type="protein sequence ID" value="JAH32307.1"/>
    <property type="molecule type" value="Transcribed_RNA"/>
</dbReference>
<dbReference type="AlphaFoldDB" id="A0A0E9RTY2"/>
<reference evidence="1" key="2">
    <citation type="journal article" date="2015" name="Fish Shellfish Immunol.">
        <title>Early steps in the European eel (Anguilla anguilla)-Vibrio vulnificus interaction in the gills: Role of the RtxA13 toxin.</title>
        <authorList>
            <person name="Callol A."/>
            <person name="Pajuelo D."/>
            <person name="Ebbesson L."/>
            <person name="Teles M."/>
            <person name="MacKenzie S."/>
            <person name="Amaro C."/>
        </authorList>
    </citation>
    <scope>NUCLEOTIDE SEQUENCE</scope>
</reference>
<evidence type="ECO:0000313" key="1">
    <source>
        <dbReference type="EMBL" id="JAH32307.1"/>
    </source>
</evidence>
<name>A0A0E9RTY2_ANGAN</name>
<proteinExistence type="predicted"/>